<evidence type="ECO:0008006" key="4">
    <source>
        <dbReference type="Google" id="ProtNLM"/>
    </source>
</evidence>
<organism evidence="2 3">
    <name type="scientific">Uliginosibacterium sediminicola</name>
    <dbReference type="NCBI Taxonomy" id="2024550"/>
    <lineage>
        <taxon>Bacteria</taxon>
        <taxon>Pseudomonadati</taxon>
        <taxon>Pseudomonadota</taxon>
        <taxon>Betaproteobacteria</taxon>
        <taxon>Rhodocyclales</taxon>
        <taxon>Zoogloeaceae</taxon>
        <taxon>Uliginosibacterium</taxon>
    </lineage>
</organism>
<dbReference type="Proteomes" id="UP001410394">
    <property type="component" value="Unassembled WGS sequence"/>
</dbReference>
<evidence type="ECO:0000313" key="2">
    <source>
        <dbReference type="EMBL" id="MEN3068578.1"/>
    </source>
</evidence>
<feature type="region of interest" description="Disordered" evidence="1">
    <location>
        <begin position="28"/>
        <end position="55"/>
    </location>
</feature>
<evidence type="ECO:0000313" key="3">
    <source>
        <dbReference type="Proteomes" id="UP001410394"/>
    </source>
</evidence>
<evidence type="ECO:0000256" key="1">
    <source>
        <dbReference type="SAM" id="MobiDB-lite"/>
    </source>
</evidence>
<dbReference type="RefSeq" id="WP_345919365.1">
    <property type="nucleotide sequence ID" value="NZ_JBDIVE010000003.1"/>
</dbReference>
<gene>
    <name evidence="2" type="ORF">ABDB84_08825</name>
</gene>
<reference evidence="2 3" key="1">
    <citation type="journal article" date="2018" name="Int. J. Syst. Evol. Microbiol.">
        <title>Uliginosibacterium sediminicola sp. nov., isolated from freshwater sediment.</title>
        <authorList>
            <person name="Hwang W.M."/>
            <person name="Kim S.M."/>
            <person name="Kang K."/>
            <person name="Ahn T.Y."/>
        </authorList>
    </citation>
    <scope>NUCLEOTIDE SEQUENCE [LARGE SCALE GENOMIC DNA]</scope>
    <source>
        <strain evidence="2 3">M1-21</strain>
    </source>
</reference>
<keyword evidence="3" id="KW-1185">Reference proteome</keyword>
<accession>A0ABU9YXY1</accession>
<protein>
    <recommendedName>
        <fullName evidence="4">Transposase</fullName>
    </recommendedName>
</protein>
<name>A0ABU9YXY1_9RHOO</name>
<proteinExistence type="predicted"/>
<dbReference type="EMBL" id="JBDIVE010000003">
    <property type="protein sequence ID" value="MEN3068578.1"/>
    <property type="molecule type" value="Genomic_DNA"/>
</dbReference>
<sequence>MSIITVGIDLAKDIFAVHGVGASGKAELVHENPGPNTGTVKAGVSRKEGRIKRLS</sequence>
<comment type="caution">
    <text evidence="2">The sequence shown here is derived from an EMBL/GenBank/DDBJ whole genome shotgun (WGS) entry which is preliminary data.</text>
</comment>